<organism evidence="1 2">
    <name type="scientific">Imperialibacter roseus</name>
    <dbReference type="NCBI Taxonomy" id="1324217"/>
    <lineage>
        <taxon>Bacteria</taxon>
        <taxon>Pseudomonadati</taxon>
        <taxon>Bacteroidota</taxon>
        <taxon>Cytophagia</taxon>
        <taxon>Cytophagales</taxon>
        <taxon>Flammeovirgaceae</taxon>
        <taxon>Imperialibacter</taxon>
    </lineage>
</organism>
<dbReference type="RefSeq" id="WP_317491412.1">
    <property type="nucleotide sequence ID" value="NZ_CP136051.1"/>
</dbReference>
<dbReference type="Proteomes" id="UP001302349">
    <property type="component" value="Chromosome"/>
</dbReference>
<evidence type="ECO:0008006" key="3">
    <source>
        <dbReference type="Google" id="ProtNLM"/>
    </source>
</evidence>
<evidence type="ECO:0000313" key="1">
    <source>
        <dbReference type="EMBL" id="WOK08780.1"/>
    </source>
</evidence>
<reference evidence="1 2" key="1">
    <citation type="journal article" date="2023" name="Microbiol. Resour. Announc.">
        <title>Complete Genome Sequence of Imperialibacter roseus strain P4T.</title>
        <authorList>
            <person name="Tizabi D.R."/>
            <person name="Bachvaroff T."/>
            <person name="Hill R.T."/>
        </authorList>
    </citation>
    <scope>NUCLEOTIDE SEQUENCE [LARGE SCALE GENOMIC DNA]</scope>
    <source>
        <strain evidence="1 2">P4T</strain>
    </source>
</reference>
<proteinExistence type="predicted"/>
<evidence type="ECO:0000313" key="2">
    <source>
        <dbReference type="Proteomes" id="UP001302349"/>
    </source>
</evidence>
<dbReference type="InterPro" id="IPR014710">
    <property type="entry name" value="RmlC-like_jellyroll"/>
</dbReference>
<dbReference type="EMBL" id="CP136051">
    <property type="protein sequence ID" value="WOK08780.1"/>
    <property type="molecule type" value="Genomic_DNA"/>
</dbReference>
<gene>
    <name evidence="1" type="ORF">RT717_09045</name>
</gene>
<dbReference type="SUPFAM" id="SSF51206">
    <property type="entry name" value="cAMP-binding domain-like"/>
    <property type="match status" value="1"/>
</dbReference>
<keyword evidence="2" id="KW-1185">Reference proteome</keyword>
<accession>A0ABZ0IWN6</accession>
<dbReference type="InterPro" id="IPR018490">
    <property type="entry name" value="cNMP-bd_dom_sf"/>
</dbReference>
<sequence>MNPYIKRIKDLSYKLDLEIHAELEKVFIDKKFSKGAHLLRPGQICTAHLLIKEGIARKFYLHNHKEITTEIYFHDDVAVSLDSYIMQKPGDVYVEALTELEVTIIDYGRFGKVKNTYPEVMMLDKMFIEYYAVWFEQRLREFQTLDASQRYLKLLEKEPHIVQFLPVTIIASYLNVSLETLSRIRAKVSSE</sequence>
<name>A0ABZ0IWN6_9BACT</name>
<dbReference type="Gene3D" id="2.60.120.10">
    <property type="entry name" value="Jelly Rolls"/>
    <property type="match status" value="1"/>
</dbReference>
<protein>
    <recommendedName>
        <fullName evidence="3">Crp/Fnr family transcriptional regulator</fullName>
    </recommendedName>
</protein>